<dbReference type="GO" id="GO:0004930">
    <property type="term" value="F:G protein-coupled receptor activity"/>
    <property type="evidence" value="ECO:0007669"/>
    <property type="project" value="InterPro"/>
</dbReference>
<evidence type="ECO:0000259" key="6">
    <source>
        <dbReference type="PROSITE" id="PS50262"/>
    </source>
</evidence>
<feature type="transmembrane region" description="Helical" evidence="5">
    <location>
        <begin position="110"/>
        <end position="132"/>
    </location>
</feature>
<evidence type="ECO:0000313" key="8">
    <source>
        <dbReference type="Proteomes" id="UP001163046"/>
    </source>
</evidence>
<feature type="transmembrane region" description="Helical" evidence="5">
    <location>
        <begin position="66"/>
        <end position="90"/>
    </location>
</feature>
<dbReference type="SUPFAM" id="SSF81321">
    <property type="entry name" value="Family A G protein-coupled receptor-like"/>
    <property type="match status" value="1"/>
</dbReference>
<dbReference type="InterPro" id="IPR017452">
    <property type="entry name" value="GPCR_Rhodpsn_7TM"/>
</dbReference>
<dbReference type="Pfam" id="PF00001">
    <property type="entry name" value="7tm_1"/>
    <property type="match status" value="1"/>
</dbReference>
<feature type="transmembrane region" description="Helical" evidence="5">
    <location>
        <begin position="247"/>
        <end position="265"/>
    </location>
</feature>
<dbReference type="GO" id="GO:0016020">
    <property type="term" value="C:membrane"/>
    <property type="evidence" value="ECO:0007669"/>
    <property type="project" value="UniProtKB-SubCell"/>
</dbReference>
<keyword evidence="2 5" id="KW-0812">Transmembrane</keyword>
<accession>A0A9X0CLL6</accession>
<dbReference type="CDD" id="cd00637">
    <property type="entry name" value="7tm_classA_rhodopsin-like"/>
    <property type="match status" value="1"/>
</dbReference>
<dbReference type="AlphaFoldDB" id="A0A9X0CLL6"/>
<comment type="subcellular location">
    <subcellularLocation>
        <location evidence="1">Membrane</location>
    </subcellularLocation>
</comment>
<keyword evidence="8" id="KW-1185">Reference proteome</keyword>
<dbReference type="PROSITE" id="PS50262">
    <property type="entry name" value="G_PROTEIN_RECEP_F1_2"/>
    <property type="match status" value="1"/>
</dbReference>
<keyword evidence="4 5" id="KW-0472">Membrane</keyword>
<protein>
    <recommendedName>
        <fullName evidence="6">G-protein coupled receptors family 1 profile domain-containing protein</fullName>
    </recommendedName>
</protein>
<dbReference type="OrthoDB" id="5965524at2759"/>
<dbReference type="PRINTS" id="PR00237">
    <property type="entry name" value="GPCRRHODOPSN"/>
</dbReference>
<keyword evidence="3 5" id="KW-1133">Transmembrane helix</keyword>
<proteinExistence type="predicted"/>
<reference evidence="7" key="1">
    <citation type="submission" date="2023-01" db="EMBL/GenBank/DDBJ databases">
        <title>Genome assembly of the deep-sea coral Lophelia pertusa.</title>
        <authorList>
            <person name="Herrera S."/>
            <person name="Cordes E."/>
        </authorList>
    </citation>
    <scope>NUCLEOTIDE SEQUENCE</scope>
    <source>
        <strain evidence="7">USNM1676648</strain>
        <tissue evidence="7">Polyp</tissue>
    </source>
</reference>
<dbReference type="Proteomes" id="UP001163046">
    <property type="component" value="Unassembled WGS sequence"/>
</dbReference>
<organism evidence="7 8">
    <name type="scientific">Desmophyllum pertusum</name>
    <dbReference type="NCBI Taxonomy" id="174260"/>
    <lineage>
        <taxon>Eukaryota</taxon>
        <taxon>Metazoa</taxon>
        <taxon>Cnidaria</taxon>
        <taxon>Anthozoa</taxon>
        <taxon>Hexacorallia</taxon>
        <taxon>Scleractinia</taxon>
        <taxon>Caryophylliina</taxon>
        <taxon>Caryophylliidae</taxon>
        <taxon>Desmophyllum</taxon>
    </lineage>
</organism>
<dbReference type="PANTHER" id="PTHR45698">
    <property type="entry name" value="TRACE AMINE-ASSOCIATED RECEPTOR 19N-RELATED"/>
    <property type="match status" value="1"/>
</dbReference>
<dbReference type="SMART" id="SM01381">
    <property type="entry name" value="7TM_GPCR_Srsx"/>
    <property type="match status" value="1"/>
</dbReference>
<feature type="transmembrane region" description="Helical" evidence="5">
    <location>
        <begin position="153"/>
        <end position="178"/>
    </location>
</feature>
<dbReference type="Gene3D" id="1.20.1070.10">
    <property type="entry name" value="Rhodopsin 7-helix transmembrane proteins"/>
    <property type="match status" value="1"/>
</dbReference>
<evidence type="ECO:0000256" key="4">
    <source>
        <dbReference type="ARBA" id="ARBA00023136"/>
    </source>
</evidence>
<sequence length="370" mass="41737">MNCNSSTNATTFTPCIPQSSSTAPAGITPFTQIAYSITATVAFLGNMLVISVFCRDRKLLKKSYNMLILSLAIADVLTAVSLISNPAFVLGDSFPYPTNHVLGDIFCRVIWSRAFLFQLVVFSAYICMALATERWYAVIKPHKYSETFNMKRTLVYIFLVWLWSVILCCTSLFEVAYVPSNPPNRRCKWQLFWGKQPVRAIVAIIQVLLKMVLPSFTMLFLFIHMVYKTSKSTVASVESRAKMRGKMTRMIGTACIILIICFAPSQTNYALAMAGKVKLDTKLHHTLSLLVFISSCLNPFIYGLSNKNYRLGFQKMLCPKCNAFIQGKRNIMSRRIHSEVGTKRSEVSNLEDHRSAVEEMETGRESNVIN</sequence>
<name>A0A9X0CLL6_9CNID</name>
<evidence type="ECO:0000256" key="5">
    <source>
        <dbReference type="SAM" id="Phobius"/>
    </source>
</evidence>
<evidence type="ECO:0000256" key="2">
    <source>
        <dbReference type="ARBA" id="ARBA00022692"/>
    </source>
</evidence>
<evidence type="ECO:0000313" key="7">
    <source>
        <dbReference type="EMBL" id="KAJ7363445.1"/>
    </source>
</evidence>
<dbReference type="InterPro" id="IPR000276">
    <property type="entry name" value="GPCR_Rhodpsn"/>
</dbReference>
<evidence type="ECO:0000256" key="3">
    <source>
        <dbReference type="ARBA" id="ARBA00022989"/>
    </source>
</evidence>
<dbReference type="EMBL" id="MU827305">
    <property type="protein sequence ID" value="KAJ7363445.1"/>
    <property type="molecule type" value="Genomic_DNA"/>
</dbReference>
<gene>
    <name evidence="7" type="ORF">OS493_009599</name>
</gene>
<evidence type="ECO:0000256" key="1">
    <source>
        <dbReference type="ARBA" id="ARBA00004370"/>
    </source>
</evidence>
<feature type="transmembrane region" description="Helical" evidence="5">
    <location>
        <begin position="33"/>
        <end position="54"/>
    </location>
</feature>
<dbReference type="PANTHER" id="PTHR45698:SF1">
    <property type="entry name" value="TRACE AMINE-ASSOCIATED RECEPTOR 13C-LIKE"/>
    <property type="match status" value="1"/>
</dbReference>
<feature type="transmembrane region" description="Helical" evidence="5">
    <location>
        <begin position="198"/>
        <end position="227"/>
    </location>
</feature>
<feature type="domain" description="G-protein coupled receptors family 1 profile" evidence="6">
    <location>
        <begin position="45"/>
        <end position="302"/>
    </location>
</feature>
<comment type="caution">
    <text evidence="7">The sequence shown here is derived from an EMBL/GenBank/DDBJ whole genome shotgun (WGS) entry which is preliminary data.</text>
</comment>
<feature type="transmembrane region" description="Helical" evidence="5">
    <location>
        <begin position="285"/>
        <end position="305"/>
    </location>
</feature>